<accession>G7WBU7</accession>
<dbReference type="Proteomes" id="UP000006346">
    <property type="component" value="Chromosome"/>
</dbReference>
<name>G7WBU7_DESOD</name>
<dbReference type="EMBL" id="CP003108">
    <property type="protein sequence ID" value="AET69344.1"/>
    <property type="molecule type" value="Genomic_DNA"/>
</dbReference>
<dbReference type="AlphaFoldDB" id="G7WBU7"/>
<evidence type="ECO:0000313" key="1">
    <source>
        <dbReference type="EMBL" id="AET69344.1"/>
    </source>
</evidence>
<keyword evidence="2" id="KW-1185">Reference proteome</keyword>
<dbReference type="HOGENOM" id="CLU_2878545_0_0_9"/>
<dbReference type="PATRIC" id="fig|768706.3.peg.3941"/>
<reference evidence="2" key="1">
    <citation type="submission" date="2011-11" db="EMBL/GenBank/DDBJ databases">
        <title>Complete sequence of Desulfosporosinus orientis DSM 765.</title>
        <authorList>
            <person name="Lucas S."/>
            <person name="Han J."/>
            <person name="Lapidus A."/>
            <person name="Cheng J.-F."/>
            <person name="Goodwin L."/>
            <person name="Pitluck S."/>
            <person name="Peters L."/>
            <person name="Ovchinnikova G."/>
            <person name="Teshima H."/>
            <person name="Detter J.C."/>
            <person name="Han C."/>
            <person name="Tapia R."/>
            <person name="Land M."/>
            <person name="Hauser L."/>
            <person name="Kyrpides N."/>
            <person name="Ivanova N."/>
            <person name="Pagani I."/>
            <person name="Pester M."/>
            <person name="Spring S."/>
            <person name="Ollivier B."/>
            <person name="Rattei T."/>
            <person name="Klenk H.-P."/>
            <person name="Wagner M."/>
            <person name="Loy A."/>
            <person name="Woyke T."/>
        </authorList>
    </citation>
    <scope>NUCLEOTIDE SEQUENCE [LARGE SCALE GENOMIC DNA]</scope>
    <source>
        <strain evidence="2">ATCC 19365 / DSM 765 / NCIMB 8382 / VKM B-1628</strain>
    </source>
</reference>
<dbReference type="KEGG" id="dor:Desor_3897"/>
<evidence type="ECO:0000313" key="2">
    <source>
        <dbReference type="Proteomes" id="UP000006346"/>
    </source>
</evidence>
<proteinExistence type="predicted"/>
<protein>
    <submittedName>
        <fullName evidence="1">Uncharacterized protein</fullName>
    </submittedName>
</protein>
<reference evidence="1 2" key="2">
    <citation type="journal article" date="2012" name="J. Bacteriol.">
        <title>Complete genome sequences of Desulfosporosinus orientis DSM765T, Desulfosporosinus youngiae DSM17734T, Desulfosporosinus meridiei DSM13257T, and Desulfosporosinus acidiphilus DSM22704T.</title>
        <authorList>
            <person name="Pester M."/>
            <person name="Brambilla E."/>
            <person name="Alazard D."/>
            <person name="Rattei T."/>
            <person name="Weinmaier T."/>
            <person name="Han J."/>
            <person name="Lucas S."/>
            <person name="Lapidus A."/>
            <person name="Cheng J.F."/>
            <person name="Goodwin L."/>
            <person name="Pitluck S."/>
            <person name="Peters L."/>
            <person name="Ovchinnikova G."/>
            <person name="Teshima H."/>
            <person name="Detter J.C."/>
            <person name="Han C.S."/>
            <person name="Tapia R."/>
            <person name="Land M.L."/>
            <person name="Hauser L."/>
            <person name="Kyrpides N.C."/>
            <person name="Ivanova N.N."/>
            <person name="Pagani I."/>
            <person name="Huntmann M."/>
            <person name="Wei C.L."/>
            <person name="Davenport K.W."/>
            <person name="Daligault H."/>
            <person name="Chain P.S."/>
            <person name="Chen A."/>
            <person name="Mavromatis K."/>
            <person name="Markowitz V."/>
            <person name="Szeto E."/>
            <person name="Mikhailova N."/>
            <person name="Pati A."/>
            <person name="Wagner M."/>
            <person name="Woyke T."/>
            <person name="Ollivier B."/>
            <person name="Klenk H.P."/>
            <person name="Spring S."/>
            <person name="Loy A."/>
        </authorList>
    </citation>
    <scope>NUCLEOTIDE SEQUENCE [LARGE SCALE GENOMIC DNA]</scope>
    <source>
        <strain evidence="2">ATCC 19365 / DSM 765 / NCIMB 8382 / VKM B-1628</strain>
    </source>
</reference>
<organism evidence="1 2">
    <name type="scientific">Desulfosporosinus orientis (strain ATCC 19365 / DSM 765 / NCIMB 8382 / VKM B-1628 / Singapore I)</name>
    <name type="common">Desulfotomaculum orientis</name>
    <dbReference type="NCBI Taxonomy" id="768706"/>
    <lineage>
        <taxon>Bacteria</taxon>
        <taxon>Bacillati</taxon>
        <taxon>Bacillota</taxon>
        <taxon>Clostridia</taxon>
        <taxon>Eubacteriales</taxon>
        <taxon>Desulfitobacteriaceae</taxon>
        <taxon>Desulfosporosinus</taxon>
    </lineage>
</organism>
<gene>
    <name evidence="1" type="ordered locus">Desor_3897</name>
</gene>
<sequence>MLEYVVQGKSLEEIRTEWAPKLGILPQNLTIEVIERSEYYPQKLKIRLTLKDNIHKTPLKQAN</sequence>